<keyword evidence="10" id="KW-0170">Cobalt</keyword>
<keyword evidence="8 13" id="KW-0472">Membrane</keyword>
<evidence type="ECO:0000256" key="3">
    <source>
        <dbReference type="ARBA" id="ARBA00017088"/>
    </source>
</evidence>
<feature type="transmembrane region" description="Helical" evidence="13">
    <location>
        <begin position="39"/>
        <end position="60"/>
    </location>
</feature>
<keyword evidence="7 13" id="KW-1133">Transmembrane helix</keyword>
<feature type="transmembrane region" description="Helical" evidence="13">
    <location>
        <begin position="299"/>
        <end position="320"/>
    </location>
</feature>
<comment type="function">
    <text evidence="11">Probable lysosomal cobalamin transporter. Required to export cobalamin from lysosomes allowing its conversion to cofactors.</text>
</comment>
<feature type="transmembrane region" description="Helical" evidence="13">
    <location>
        <begin position="490"/>
        <end position="515"/>
    </location>
</feature>
<keyword evidence="4" id="KW-0813">Transport</keyword>
<dbReference type="EMBL" id="ML121602">
    <property type="protein sequence ID" value="RPB18980.1"/>
    <property type="molecule type" value="Genomic_DNA"/>
</dbReference>
<evidence type="ECO:0000313" key="15">
    <source>
        <dbReference type="Proteomes" id="UP000267821"/>
    </source>
</evidence>
<proteinExistence type="inferred from homology"/>
<evidence type="ECO:0000256" key="12">
    <source>
        <dbReference type="SAM" id="MobiDB-lite"/>
    </source>
</evidence>
<evidence type="ECO:0000256" key="11">
    <source>
        <dbReference type="ARBA" id="ARBA00025515"/>
    </source>
</evidence>
<feature type="transmembrane region" description="Helical" evidence="13">
    <location>
        <begin position="94"/>
        <end position="118"/>
    </location>
</feature>
<feature type="compositionally biased region" description="Acidic residues" evidence="12">
    <location>
        <begin position="525"/>
        <end position="539"/>
    </location>
</feature>
<evidence type="ECO:0000256" key="7">
    <source>
        <dbReference type="ARBA" id="ARBA00022989"/>
    </source>
</evidence>
<keyword evidence="6 13" id="KW-0812">Transmembrane</keyword>
<keyword evidence="15" id="KW-1185">Reference proteome</keyword>
<feature type="transmembrane region" description="Helical" evidence="13">
    <location>
        <begin position="139"/>
        <end position="158"/>
    </location>
</feature>
<evidence type="ECO:0000256" key="6">
    <source>
        <dbReference type="ARBA" id="ARBA00022692"/>
    </source>
</evidence>
<evidence type="ECO:0000313" key="14">
    <source>
        <dbReference type="EMBL" id="RPB18980.1"/>
    </source>
</evidence>
<feature type="transmembrane region" description="Helical" evidence="13">
    <location>
        <begin position="405"/>
        <end position="424"/>
    </location>
</feature>
<dbReference type="InterPro" id="IPR050854">
    <property type="entry name" value="LMBD1_LysCbl_Transport"/>
</dbReference>
<comment type="similarity">
    <text evidence="2">Belongs to the LIMR family. LMBRD1 subfamily.</text>
</comment>
<gene>
    <name evidence="14" type="ORF">L211DRAFT_671042</name>
</gene>
<evidence type="ECO:0000256" key="2">
    <source>
        <dbReference type="ARBA" id="ARBA00009901"/>
    </source>
</evidence>
<feature type="transmembrane region" description="Helical" evidence="13">
    <location>
        <begin position="6"/>
        <end position="27"/>
    </location>
</feature>
<dbReference type="Pfam" id="PF04791">
    <property type="entry name" value="LMBR1"/>
    <property type="match status" value="1"/>
</dbReference>
<sequence length="590" mass="65790">MTAQTALIWITAAVVLVLLVLASAIFVNTYKHRYDRDSFVSIVCILALTSLFATVCLLPVDIALVSSTTSNKTGLKEPWATPEAVNHILLQLKVLYYFLYSMNALMCLLVIPFAYFLYEEQDEETTMKQRILGALKYCIGLMVLLLVLFLIGFFVPVARDMHGHVDLDYFRRLLLENHGERALTFITGVLLSLGTILYIIYTAPGFALLPVSMIKSVPAVSSTATSSNLNQERLEIQEEIRFLETRASGSTDYRLTDKDRRTLEILKRRERTLLRKLRLENEANQRSWLLRLKAALRPFTILFGLSLLFVAIGIWVSMLLTAIDKVTNSPCGKRCGYILPHTEIFNPVNAIFVSASKFFPLDYALTLILVLDLFVSTIVGISFVGIRFLWVTFFKVRKGRTRPQGLLISTVILTLTVLAINYALPMVIAPQYGHYGGQLYCFRNPTGTGPADCTNHPEFLRPCTEESSADICTPTVVSTFINRVALNFPFFGAFAFWAQFVFLGVFLVAALTNLVRTPRGVGMDEAEEEFAEEEEEESLLGESRRRLGAAWDDMRNANEGGSGGSVGSRTTSPAARDTGANTTTYGSNEV</sequence>
<organism evidence="14 15">
    <name type="scientific">Terfezia boudieri ATCC MYA-4762</name>
    <dbReference type="NCBI Taxonomy" id="1051890"/>
    <lineage>
        <taxon>Eukaryota</taxon>
        <taxon>Fungi</taxon>
        <taxon>Dikarya</taxon>
        <taxon>Ascomycota</taxon>
        <taxon>Pezizomycotina</taxon>
        <taxon>Pezizomycetes</taxon>
        <taxon>Pezizales</taxon>
        <taxon>Pezizaceae</taxon>
        <taxon>Terfezia</taxon>
    </lineage>
</organism>
<feature type="compositionally biased region" description="Polar residues" evidence="12">
    <location>
        <begin position="569"/>
        <end position="590"/>
    </location>
</feature>
<feature type="region of interest" description="Disordered" evidence="12">
    <location>
        <begin position="525"/>
        <end position="544"/>
    </location>
</feature>
<evidence type="ECO:0000256" key="5">
    <source>
        <dbReference type="ARBA" id="ARBA00022628"/>
    </source>
</evidence>
<feature type="region of interest" description="Disordered" evidence="12">
    <location>
        <begin position="550"/>
        <end position="590"/>
    </location>
</feature>
<evidence type="ECO:0000256" key="9">
    <source>
        <dbReference type="ARBA" id="ARBA00023228"/>
    </source>
</evidence>
<reference evidence="14 15" key="1">
    <citation type="journal article" date="2018" name="Nat. Ecol. Evol.">
        <title>Pezizomycetes genomes reveal the molecular basis of ectomycorrhizal truffle lifestyle.</title>
        <authorList>
            <person name="Murat C."/>
            <person name="Payen T."/>
            <person name="Noel B."/>
            <person name="Kuo A."/>
            <person name="Morin E."/>
            <person name="Chen J."/>
            <person name="Kohler A."/>
            <person name="Krizsan K."/>
            <person name="Balestrini R."/>
            <person name="Da Silva C."/>
            <person name="Montanini B."/>
            <person name="Hainaut M."/>
            <person name="Levati E."/>
            <person name="Barry K.W."/>
            <person name="Belfiori B."/>
            <person name="Cichocki N."/>
            <person name="Clum A."/>
            <person name="Dockter R.B."/>
            <person name="Fauchery L."/>
            <person name="Guy J."/>
            <person name="Iotti M."/>
            <person name="Le Tacon F."/>
            <person name="Lindquist E.A."/>
            <person name="Lipzen A."/>
            <person name="Malagnac F."/>
            <person name="Mello A."/>
            <person name="Molinier V."/>
            <person name="Miyauchi S."/>
            <person name="Poulain J."/>
            <person name="Riccioni C."/>
            <person name="Rubini A."/>
            <person name="Sitrit Y."/>
            <person name="Splivallo R."/>
            <person name="Traeger S."/>
            <person name="Wang M."/>
            <person name="Zifcakova L."/>
            <person name="Wipf D."/>
            <person name="Zambonelli A."/>
            <person name="Paolocci F."/>
            <person name="Nowrousian M."/>
            <person name="Ottonello S."/>
            <person name="Baldrian P."/>
            <person name="Spatafora J.W."/>
            <person name="Henrissat B."/>
            <person name="Nagy L.G."/>
            <person name="Aury J.M."/>
            <person name="Wincker P."/>
            <person name="Grigoriev I.V."/>
            <person name="Bonfante P."/>
            <person name="Martin F.M."/>
        </authorList>
    </citation>
    <scope>NUCLEOTIDE SEQUENCE [LARGE SCALE GENOMIC DNA]</scope>
    <source>
        <strain evidence="14 15">ATCC MYA-4762</strain>
    </source>
</reference>
<dbReference type="PANTHER" id="PTHR16130">
    <property type="entry name" value="LYSOSOMAL COBALAMIN TRANSPORTER-RELATED"/>
    <property type="match status" value="1"/>
</dbReference>
<keyword evidence="9" id="KW-0458">Lysosome</keyword>
<feature type="transmembrane region" description="Helical" evidence="13">
    <location>
        <begin position="182"/>
        <end position="209"/>
    </location>
</feature>
<keyword evidence="5" id="KW-0846">Cobalamin</keyword>
<dbReference type="PANTHER" id="PTHR16130:SF2">
    <property type="entry name" value="LYSOSOMAL COBALAMIN TRANSPORT ESCORT PROTEIN LMBD1"/>
    <property type="match status" value="1"/>
</dbReference>
<comment type="subcellular location">
    <subcellularLocation>
        <location evidence="1">Lysosome membrane</location>
        <topology evidence="1">Multi-pass membrane protein</topology>
    </subcellularLocation>
</comment>
<accession>A0A3N4L7W1</accession>
<protein>
    <recommendedName>
        <fullName evidence="3">Probable lysosomal cobalamin transporter</fullName>
    </recommendedName>
</protein>
<dbReference type="Proteomes" id="UP000267821">
    <property type="component" value="Unassembled WGS sequence"/>
</dbReference>
<dbReference type="InParanoid" id="A0A3N4L7W1"/>
<dbReference type="OrthoDB" id="73273at2759"/>
<dbReference type="GO" id="GO:0005774">
    <property type="term" value="C:vacuolar membrane"/>
    <property type="evidence" value="ECO:0007669"/>
    <property type="project" value="TreeGrafter"/>
</dbReference>
<dbReference type="InterPro" id="IPR006876">
    <property type="entry name" value="LMBR1-like_membr_prot"/>
</dbReference>
<dbReference type="GO" id="GO:0072665">
    <property type="term" value="P:protein localization to vacuole"/>
    <property type="evidence" value="ECO:0007669"/>
    <property type="project" value="TreeGrafter"/>
</dbReference>
<evidence type="ECO:0000256" key="1">
    <source>
        <dbReference type="ARBA" id="ARBA00004155"/>
    </source>
</evidence>
<name>A0A3N4L7W1_9PEZI</name>
<evidence type="ECO:0000256" key="8">
    <source>
        <dbReference type="ARBA" id="ARBA00023136"/>
    </source>
</evidence>
<dbReference type="AlphaFoldDB" id="A0A3N4L7W1"/>
<evidence type="ECO:0000256" key="4">
    <source>
        <dbReference type="ARBA" id="ARBA00022448"/>
    </source>
</evidence>
<evidence type="ECO:0000256" key="10">
    <source>
        <dbReference type="ARBA" id="ARBA00023285"/>
    </source>
</evidence>
<dbReference type="STRING" id="1051890.A0A3N4L7W1"/>
<evidence type="ECO:0000256" key="13">
    <source>
        <dbReference type="SAM" id="Phobius"/>
    </source>
</evidence>
<feature type="transmembrane region" description="Helical" evidence="13">
    <location>
        <begin position="363"/>
        <end position="393"/>
    </location>
</feature>
<dbReference type="GO" id="GO:0031419">
    <property type="term" value="F:cobalamin binding"/>
    <property type="evidence" value="ECO:0007669"/>
    <property type="project" value="UniProtKB-KW"/>
</dbReference>